<evidence type="ECO:0000313" key="2">
    <source>
        <dbReference type="EMBL" id="MDQ0995743.1"/>
    </source>
</evidence>
<keyword evidence="3" id="KW-1185">Reference proteome</keyword>
<evidence type="ECO:0000256" key="1">
    <source>
        <dbReference type="SAM" id="MobiDB-lite"/>
    </source>
</evidence>
<dbReference type="RefSeq" id="WP_115055048.1">
    <property type="nucleotide sequence ID" value="NZ_JAUSZT010000002.1"/>
</dbReference>
<feature type="region of interest" description="Disordered" evidence="1">
    <location>
        <begin position="1"/>
        <end position="26"/>
    </location>
</feature>
<gene>
    <name evidence="2" type="ORF">QFZ34_000920</name>
</gene>
<dbReference type="EMBL" id="JAUSZT010000002">
    <property type="protein sequence ID" value="MDQ0995743.1"/>
    <property type="molecule type" value="Genomic_DNA"/>
</dbReference>
<protein>
    <recommendedName>
        <fullName evidence="4">YoaH family protein</fullName>
    </recommendedName>
</protein>
<evidence type="ECO:0008006" key="4">
    <source>
        <dbReference type="Google" id="ProtNLM"/>
    </source>
</evidence>
<organism evidence="2 3">
    <name type="scientific">Phyllobacterium ifriqiyense</name>
    <dbReference type="NCBI Taxonomy" id="314238"/>
    <lineage>
        <taxon>Bacteria</taxon>
        <taxon>Pseudomonadati</taxon>
        <taxon>Pseudomonadota</taxon>
        <taxon>Alphaproteobacteria</taxon>
        <taxon>Hyphomicrobiales</taxon>
        <taxon>Phyllobacteriaceae</taxon>
        <taxon>Phyllobacterium</taxon>
    </lineage>
</organism>
<reference evidence="2 3" key="1">
    <citation type="submission" date="2023-07" db="EMBL/GenBank/DDBJ databases">
        <title>Comparative genomics of wheat-associated soil bacteria to identify genetic determinants of phenazine resistance.</title>
        <authorList>
            <person name="Mouncey N."/>
        </authorList>
    </citation>
    <scope>NUCLEOTIDE SEQUENCE [LARGE SCALE GENOMIC DNA]</scope>
    <source>
        <strain evidence="2 3">W4I11</strain>
    </source>
</reference>
<accession>A0ABU0S4Q8</accession>
<evidence type="ECO:0000313" key="3">
    <source>
        <dbReference type="Proteomes" id="UP001237780"/>
    </source>
</evidence>
<name>A0ABU0S4Q8_9HYPH</name>
<sequence>MATPQISNVTQQPANQPTPSEQQQQFEEALNQAVMSGGTSLIGQEMMKIANEMLNEAMSEDE</sequence>
<comment type="caution">
    <text evidence="2">The sequence shown here is derived from an EMBL/GenBank/DDBJ whole genome shotgun (WGS) entry which is preliminary data.</text>
</comment>
<proteinExistence type="predicted"/>
<dbReference type="Proteomes" id="UP001237780">
    <property type="component" value="Unassembled WGS sequence"/>
</dbReference>